<evidence type="ECO:0000313" key="2">
    <source>
        <dbReference type="Proteomes" id="UP000215896"/>
    </source>
</evidence>
<organism evidence="1 2">
    <name type="scientific">Enemella evansiae</name>
    <dbReference type="NCBI Taxonomy" id="2016499"/>
    <lineage>
        <taxon>Bacteria</taxon>
        <taxon>Bacillati</taxon>
        <taxon>Actinomycetota</taxon>
        <taxon>Actinomycetes</taxon>
        <taxon>Propionibacteriales</taxon>
        <taxon>Propionibacteriaceae</taxon>
        <taxon>Enemella</taxon>
    </lineage>
</organism>
<keyword evidence="2" id="KW-1185">Reference proteome</keyword>
<name>A0A255GAW4_9ACTN</name>
<evidence type="ECO:0000313" key="1">
    <source>
        <dbReference type="EMBL" id="OYO12711.1"/>
    </source>
</evidence>
<proteinExistence type="predicted"/>
<dbReference type="AlphaFoldDB" id="A0A255GAW4"/>
<dbReference type="Proteomes" id="UP000215896">
    <property type="component" value="Unassembled WGS sequence"/>
</dbReference>
<dbReference type="OrthoDB" id="3812886at2"/>
<protein>
    <submittedName>
        <fullName evidence="1">Uncharacterized protein</fullName>
    </submittedName>
</protein>
<reference evidence="1 2" key="1">
    <citation type="submission" date="2017-07" db="EMBL/GenBank/DDBJ databases">
        <title>Draft whole genome sequences of clinical Proprionibacteriaceae strains.</title>
        <authorList>
            <person name="Bernier A.-M."/>
            <person name="Bernard K."/>
            <person name="Domingo M.-C."/>
        </authorList>
    </citation>
    <scope>NUCLEOTIDE SEQUENCE [LARGE SCALE GENOMIC DNA]</scope>
    <source>
        <strain evidence="1 2">NML 030167</strain>
    </source>
</reference>
<gene>
    <name evidence="1" type="ORF">CGZ94_12420</name>
</gene>
<comment type="caution">
    <text evidence="1">The sequence shown here is derived from an EMBL/GenBank/DDBJ whole genome shotgun (WGS) entry which is preliminary data.</text>
</comment>
<accession>A0A255GAW4</accession>
<sequence>MGDAVQEPGDEAVGWVLAALQRHGRRYRIERDQYLVLDSGLAQRLADLAYAARQALSISGPPEAAADRVLADLFAREQRLLAGEVPPIGQVRLRITHPDLLPRDGTLPGPAELIVYPVHDTADSATRLTSSQVSVLGDRLAAEGVPGGNDLERIGVAALPATLAEPVSVQPERWGPHLAVLVSGDLYTASRLLDVPGLLRGVGLAENADVFIGVPSSRELWLLPIAPQAVAEQARELDGRVADAYRASRGQIASRAYLWSAGRLRVR</sequence>
<dbReference type="EMBL" id="NMVO01000014">
    <property type="protein sequence ID" value="OYO12711.1"/>
    <property type="molecule type" value="Genomic_DNA"/>
</dbReference>
<dbReference type="RefSeq" id="WP_094405826.1">
    <property type="nucleotide sequence ID" value="NZ_NMVO01000014.1"/>
</dbReference>